<gene>
    <name evidence="1" type="ORF">RIMI_LOCUS6955832</name>
</gene>
<comment type="caution">
    <text evidence="1">The sequence shown here is derived from an EMBL/GenBank/DDBJ whole genome shotgun (WGS) entry which is preliminary data.</text>
</comment>
<proteinExistence type="predicted"/>
<reference evidence="1" key="1">
    <citation type="submission" date="2023-07" db="EMBL/GenBank/DDBJ databases">
        <authorList>
            <person name="Stuckert A."/>
        </authorList>
    </citation>
    <scope>NUCLEOTIDE SEQUENCE</scope>
</reference>
<dbReference type="EMBL" id="CAUEEQ010012878">
    <property type="protein sequence ID" value="CAJ0936768.1"/>
    <property type="molecule type" value="Genomic_DNA"/>
</dbReference>
<evidence type="ECO:0008006" key="3">
    <source>
        <dbReference type="Google" id="ProtNLM"/>
    </source>
</evidence>
<dbReference type="Proteomes" id="UP001176940">
    <property type="component" value="Unassembled WGS sequence"/>
</dbReference>
<protein>
    <recommendedName>
        <fullName evidence="3">Transposase</fullName>
    </recommendedName>
</protein>
<sequence>MQDNARPHVAGVCQQFLQDEGIEAMDWSARSPVLNPIKHIWDIISHTIHQRHVAPQTVQELVDALVQVWRRSLRRPAAASSGACPGFIGRMTYSFQRHHLFYHMINFKTGKIFILSLTLSSMLFSPSQTVLHVIPSLRLSSTLFSPSQTVLHVIFSLTDCAPCYSLPHTLSSMLFFPSHTVLHVIFSLTHCPPCYSLPHRLSSILRMPCFTCMESSFDRMFTSQQNLLNASTTPQINSWPFICLIENDITKGLPTPVHEIALESIAPSTCYTHLSRSTAVSSPSSALTVQRVARTNRDDLSVTAEDAEKGANGGTGSRIHRVLIYSITDFTLHRTELPAFLRDTDAYFSQVTLMVRLDAARVPEHFSARSSLIFRANTLIQRLTLETPLSIVTTPGATGWKRRVLKVVGLFYGGFDPPGKGSFGSWQTLAAAFRKKEKRIRPPEGRSPRHIYTLCPDKVKRMQSLLHSMNPNRRKGRQRNFLIEVEAGHNLRKEGWDRTEDYLVLVKNQKGPSAGELSDQIPCVTR</sequence>
<name>A0ABN9L9Z0_9NEOB</name>
<accession>A0ABN9L9Z0</accession>
<keyword evidence="2" id="KW-1185">Reference proteome</keyword>
<organism evidence="1 2">
    <name type="scientific">Ranitomeya imitator</name>
    <name type="common">mimic poison frog</name>
    <dbReference type="NCBI Taxonomy" id="111125"/>
    <lineage>
        <taxon>Eukaryota</taxon>
        <taxon>Metazoa</taxon>
        <taxon>Chordata</taxon>
        <taxon>Craniata</taxon>
        <taxon>Vertebrata</taxon>
        <taxon>Euteleostomi</taxon>
        <taxon>Amphibia</taxon>
        <taxon>Batrachia</taxon>
        <taxon>Anura</taxon>
        <taxon>Neobatrachia</taxon>
        <taxon>Hyloidea</taxon>
        <taxon>Dendrobatidae</taxon>
        <taxon>Dendrobatinae</taxon>
        <taxon>Ranitomeya</taxon>
    </lineage>
</organism>
<dbReference type="InterPro" id="IPR036397">
    <property type="entry name" value="RNaseH_sf"/>
</dbReference>
<evidence type="ECO:0000313" key="2">
    <source>
        <dbReference type="Proteomes" id="UP001176940"/>
    </source>
</evidence>
<dbReference type="Gene3D" id="3.30.420.10">
    <property type="entry name" value="Ribonuclease H-like superfamily/Ribonuclease H"/>
    <property type="match status" value="1"/>
</dbReference>
<evidence type="ECO:0000313" key="1">
    <source>
        <dbReference type="EMBL" id="CAJ0936768.1"/>
    </source>
</evidence>